<evidence type="ECO:0000256" key="1">
    <source>
        <dbReference type="SAM" id="MobiDB-lite"/>
    </source>
</evidence>
<dbReference type="EMBL" id="JAEACU010000007">
    <property type="protein sequence ID" value="KAH7521653.1"/>
    <property type="molecule type" value="Genomic_DNA"/>
</dbReference>
<protein>
    <submittedName>
        <fullName evidence="2">Uncharacterized protein</fullName>
    </submittedName>
</protein>
<gene>
    <name evidence="2" type="ORF">FEM48_Zijuj07G0055900</name>
</gene>
<comment type="caution">
    <text evidence="2">The sequence shown here is derived from an EMBL/GenBank/DDBJ whole genome shotgun (WGS) entry which is preliminary data.</text>
</comment>
<proteinExistence type="predicted"/>
<evidence type="ECO:0000313" key="3">
    <source>
        <dbReference type="Proteomes" id="UP000813462"/>
    </source>
</evidence>
<evidence type="ECO:0000313" key="2">
    <source>
        <dbReference type="EMBL" id="KAH7521653.1"/>
    </source>
</evidence>
<accession>A0A978V2S0</accession>
<dbReference type="Proteomes" id="UP000813462">
    <property type="component" value="Unassembled WGS sequence"/>
</dbReference>
<sequence length="110" mass="12729">MQQETLKLHIHLCSAPSKFIPARLQQLLKRHYRKNSNIYMCCDEKEGGRVPIPSCEIRYGVYPFYEPSTRSATPPPHTTLILSPSPPPDNIKQHPDYQMYPPHITLSLWS</sequence>
<name>A0A978V2S0_ZIZJJ</name>
<feature type="region of interest" description="Disordered" evidence="1">
    <location>
        <begin position="70"/>
        <end position="96"/>
    </location>
</feature>
<dbReference type="AlphaFoldDB" id="A0A978V2S0"/>
<reference evidence="2" key="1">
    <citation type="journal article" date="2021" name="Front. Plant Sci.">
        <title>Chromosome-Scale Genome Assembly for Chinese Sour Jujube and Insights Into Its Genome Evolution and Domestication Signature.</title>
        <authorList>
            <person name="Shen L.-Y."/>
            <person name="Luo H."/>
            <person name="Wang X.-L."/>
            <person name="Wang X.-M."/>
            <person name="Qiu X.-J."/>
            <person name="Liu H."/>
            <person name="Zhou S.-S."/>
            <person name="Jia K.-H."/>
            <person name="Nie S."/>
            <person name="Bao Y.-T."/>
            <person name="Zhang R.-G."/>
            <person name="Yun Q.-Z."/>
            <person name="Chai Y.-H."/>
            <person name="Lu J.-Y."/>
            <person name="Li Y."/>
            <person name="Zhao S.-W."/>
            <person name="Mao J.-F."/>
            <person name="Jia S.-G."/>
            <person name="Mao Y.-M."/>
        </authorList>
    </citation>
    <scope>NUCLEOTIDE SEQUENCE</scope>
    <source>
        <strain evidence="2">AT0</strain>
        <tissue evidence="2">Leaf</tissue>
    </source>
</reference>
<organism evidence="2 3">
    <name type="scientific">Ziziphus jujuba var. spinosa</name>
    <dbReference type="NCBI Taxonomy" id="714518"/>
    <lineage>
        <taxon>Eukaryota</taxon>
        <taxon>Viridiplantae</taxon>
        <taxon>Streptophyta</taxon>
        <taxon>Embryophyta</taxon>
        <taxon>Tracheophyta</taxon>
        <taxon>Spermatophyta</taxon>
        <taxon>Magnoliopsida</taxon>
        <taxon>eudicotyledons</taxon>
        <taxon>Gunneridae</taxon>
        <taxon>Pentapetalae</taxon>
        <taxon>rosids</taxon>
        <taxon>fabids</taxon>
        <taxon>Rosales</taxon>
        <taxon>Rhamnaceae</taxon>
        <taxon>Paliureae</taxon>
        <taxon>Ziziphus</taxon>
    </lineage>
</organism>